<dbReference type="EMBL" id="CABVLU010000002">
    <property type="protein sequence ID" value="VVT49155.1"/>
    <property type="molecule type" value="Genomic_DNA"/>
</dbReference>
<evidence type="ECO:0000313" key="3">
    <source>
        <dbReference type="Proteomes" id="UP000398389"/>
    </source>
</evidence>
<dbReference type="RefSeq" id="XP_031852741.1">
    <property type="nucleotide sequence ID" value="XM_031996850.1"/>
</dbReference>
<proteinExistence type="predicted"/>
<sequence length="248" mass="27509">MHYPPSYNALSPAANGVTFLLGHPNHELMDTLLLQYNRQRGWTSPNTLPTNNTSQLSQAIQSPKPAMISLCSAAVYHPGQVNTPPAKVPLDSRTITKLPSPKTLQQPQTNLYVHLVEIAARDVYMLGPSNSPALANLLFHKLCTAFEVPEYYGYHFDTLYHFLSDLSWLSPGPHGHVLIFSIISADNSYGRGGLDSGVNSQVSTQIAMLDFVWRMLDTVAREWATRGVTFHTFVTDRSPYAAATRVRL</sequence>
<dbReference type="GeneID" id="43580950"/>
<organism evidence="2 3">
    <name type="scientific">Magnusiomyces paraingens</name>
    <dbReference type="NCBI Taxonomy" id="2606893"/>
    <lineage>
        <taxon>Eukaryota</taxon>
        <taxon>Fungi</taxon>
        <taxon>Dikarya</taxon>
        <taxon>Ascomycota</taxon>
        <taxon>Saccharomycotina</taxon>
        <taxon>Dipodascomycetes</taxon>
        <taxon>Dipodascales</taxon>
        <taxon>Dipodascaceae</taxon>
        <taxon>Magnusiomyces</taxon>
    </lineage>
</organism>
<dbReference type="AlphaFoldDB" id="A0A5E8BKB6"/>
<dbReference type="Pfam" id="PF01337">
    <property type="entry name" value="Barstar"/>
    <property type="match status" value="1"/>
</dbReference>
<keyword evidence="3" id="KW-1185">Reference proteome</keyword>
<accession>A0A5E8BKB6</accession>
<name>A0A5E8BKB6_9ASCO</name>
<evidence type="ECO:0000259" key="1">
    <source>
        <dbReference type="Pfam" id="PF01337"/>
    </source>
</evidence>
<feature type="domain" description="Barstar (barnase inhibitor)" evidence="1">
    <location>
        <begin position="138"/>
        <end position="181"/>
    </location>
</feature>
<reference evidence="2 3" key="1">
    <citation type="submission" date="2019-09" db="EMBL/GenBank/DDBJ databases">
        <authorList>
            <person name="Brejova B."/>
        </authorList>
    </citation>
    <scope>NUCLEOTIDE SEQUENCE [LARGE SCALE GENOMIC DNA]</scope>
</reference>
<gene>
    <name evidence="2" type="ORF">SAPINGB_P002130</name>
</gene>
<protein>
    <recommendedName>
        <fullName evidence="1">Barstar (barnase inhibitor) domain-containing protein</fullName>
    </recommendedName>
</protein>
<evidence type="ECO:0000313" key="2">
    <source>
        <dbReference type="EMBL" id="VVT49155.1"/>
    </source>
</evidence>
<dbReference type="Proteomes" id="UP000398389">
    <property type="component" value="Unassembled WGS sequence"/>
</dbReference>
<dbReference type="InterPro" id="IPR000468">
    <property type="entry name" value="Barstar"/>
</dbReference>